<feature type="compositionally biased region" description="Polar residues" evidence="10">
    <location>
        <begin position="117"/>
        <end position="140"/>
    </location>
</feature>
<dbReference type="CDD" id="cd12091">
    <property type="entry name" value="FANCM_ID"/>
    <property type="match status" value="1"/>
</dbReference>
<protein>
    <recommendedName>
        <fullName evidence="9">ATP-dependent DNA helicase</fullName>
        <ecNumber evidence="9">3.6.4.12</ecNumber>
    </recommendedName>
</protein>
<evidence type="ECO:0000259" key="12">
    <source>
        <dbReference type="PROSITE" id="PS51194"/>
    </source>
</evidence>
<dbReference type="GO" id="GO:0000400">
    <property type="term" value="F:four-way junction DNA binding"/>
    <property type="evidence" value="ECO:0007669"/>
    <property type="project" value="TreeGrafter"/>
</dbReference>
<feature type="region of interest" description="Disordered" evidence="10">
    <location>
        <begin position="111"/>
        <end position="145"/>
    </location>
</feature>
<comment type="caution">
    <text evidence="13">The sequence shown here is derived from an EMBL/GenBank/DDBJ whole genome shotgun (WGS) entry which is preliminary data.</text>
</comment>
<dbReference type="EMBL" id="MU151080">
    <property type="protein sequence ID" value="KAF9451787.1"/>
    <property type="molecule type" value="Genomic_DNA"/>
</dbReference>
<comment type="function">
    <text evidence="9">ATP-dependent DNA helicase involved in DNA damage repair by homologous recombination and in genome maintenance. Capable of unwinding D-loops. Plays a role in limiting crossover recombinants during mitotic DNA double-strand break (DSB) repair. Component of a FANCM-MHF complex which promotes gene conversion at blocked replication forks, probably by reversal of the stalled fork.</text>
</comment>
<feature type="compositionally biased region" description="Polar residues" evidence="10">
    <location>
        <begin position="847"/>
        <end position="858"/>
    </location>
</feature>
<feature type="compositionally biased region" description="Basic and acidic residues" evidence="10">
    <location>
        <begin position="896"/>
        <end position="916"/>
    </location>
</feature>
<evidence type="ECO:0000313" key="13">
    <source>
        <dbReference type="EMBL" id="KAF9451787.1"/>
    </source>
</evidence>
<evidence type="ECO:0000256" key="3">
    <source>
        <dbReference type="ARBA" id="ARBA00022741"/>
    </source>
</evidence>
<dbReference type="InterPro" id="IPR001650">
    <property type="entry name" value="Helicase_C-like"/>
</dbReference>
<feature type="domain" description="Helicase ATP-binding" evidence="11">
    <location>
        <begin position="228"/>
        <end position="396"/>
    </location>
</feature>
<feature type="compositionally biased region" description="Polar residues" evidence="10">
    <location>
        <begin position="30"/>
        <end position="43"/>
    </location>
</feature>
<dbReference type="CDD" id="cd18033">
    <property type="entry name" value="DEXDc_FANCM"/>
    <property type="match status" value="1"/>
</dbReference>
<dbReference type="InterPro" id="IPR006935">
    <property type="entry name" value="Helicase/UvrB_N"/>
</dbReference>
<dbReference type="PANTHER" id="PTHR14025:SF20">
    <property type="entry name" value="FANCONI ANEMIA GROUP M PROTEIN"/>
    <property type="match status" value="1"/>
</dbReference>
<keyword evidence="4 13" id="KW-0378">Hydrolase</keyword>
<evidence type="ECO:0000256" key="7">
    <source>
        <dbReference type="ARBA" id="ARBA00023242"/>
    </source>
</evidence>
<dbReference type="Gene3D" id="3.40.50.300">
    <property type="entry name" value="P-loop containing nucleotide triphosphate hydrolases"/>
    <property type="match status" value="2"/>
</dbReference>
<dbReference type="InterPro" id="IPR014001">
    <property type="entry name" value="Helicase_ATP-bd"/>
</dbReference>
<dbReference type="InterPro" id="IPR027417">
    <property type="entry name" value="P-loop_NTPase"/>
</dbReference>
<dbReference type="AlphaFoldDB" id="A0A9P5XI06"/>
<keyword evidence="7" id="KW-0539">Nucleus</keyword>
<evidence type="ECO:0000256" key="10">
    <source>
        <dbReference type="SAM" id="MobiDB-lite"/>
    </source>
</evidence>
<name>A0A9P5XI06_9AGAR</name>
<dbReference type="PROSITE" id="PS51194">
    <property type="entry name" value="HELICASE_CTER"/>
    <property type="match status" value="1"/>
</dbReference>
<feature type="region of interest" description="Disordered" evidence="10">
    <location>
        <begin position="1223"/>
        <end position="1266"/>
    </location>
</feature>
<dbReference type="GO" id="GO:0036297">
    <property type="term" value="P:interstrand cross-link repair"/>
    <property type="evidence" value="ECO:0007669"/>
    <property type="project" value="TreeGrafter"/>
</dbReference>
<dbReference type="SUPFAM" id="SSF52540">
    <property type="entry name" value="P-loop containing nucleoside triphosphate hydrolases"/>
    <property type="match status" value="1"/>
</dbReference>
<feature type="region of interest" description="Disordered" evidence="10">
    <location>
        <begin position="30"/>
        <end position="66"/>
    </location>
</feature>
<gene>
    <name evidence="13" type="ORF">P691DRAFT_662410</name>
</gene>
<feature type="domain" description="Helicase C-terminal" evidence="12">
    <location>
        <begin position="568"/>
        <end position="743"/>
    </location>
</feature>
<dbReference type="OrthoDB" id="164902at2759"/>
<dbReference type="GO" id="GO:0045003">
    <property type="term" value="P:double-strand break repair via synthesis-dependent strand annealing"/>
    <property type="evidence" value="ECO:0007669"/>
    <property type="project" value="TreeGrafter"/>
</dbReference>
<dbReference type="GO" id="GO:0005524">
    <property type="term" value="F:ATP binding"/>
    <property type="evidence" value="ECO:0007669"/>
    <property type="project" value="UniProtKB-UniRule"/>
</dbReference>
<comment type="subcellular location">
    <subcellularLocation>
        <location evidence="1 9">Nucleus</location>
    </subcellularLocation>
</comment>
<evidence type="ECO:0000256" key="4">
    <source>
        <dbReference type="ARBA" id="ARBA00022801"/>
    </source>
</evidence>
<evidence type="ECO:0000256" key="6">
    <source>
        <dbReference type="ARBA" id="ARBA00022840"/>
    </source>
</evidence>
<keyword evidence="14" id="KW-1185">Reference proteome</keyword>
<evidence type="ECO:0000256" key="2">
    <source>
        <dbReference type="ARBA" id="ARBA00009889"/>
    </source>
</evidence>
<dbReference type="GO" id="GO:0005634">
    <property type="term" value="C:nucleus"/>
    <property type="evidence" value="ECO:0007669"/>
    <property type="project" value="UniProtKB-SubCell"/>
</dbReference>
<dbReference type="InterPro" id="IPR044749">
    <property type="entry name" value="FANCM_DEXDc"/>
</dbReference>
<dbReference type="PANTHER" id="PTHR14025">
    <property type="entry name" value="FANCONI ANEMIA GROUP M FANCM FAMILY MEMBER"/>
    <property type="match status" value="1"/>
</dbReference>
<evidence type="ECO:0000256" key="1">
    <source>
        <dbReference type="ARBA" id="ARBA00004123"/>
    </source>
</evidence>
<comment type="subunit">
    <text evidence="9">Interacts with the MHF histone-fold complex to form the FANCM-MHF complex.</text>
</comment>
<feature type="region of interest" description="Disordered" evidence="10">
    <location>
        <begin position="1056"/>
        <end position="1207"/>
    </location>
</feature>
<feature type="compositionally biased region" description="Basic and acidic residues" evidence="10">
    <location>
        <begin position="925"/>
        <end position="938"/>
    </location>
</feature>
<dbReference type="Pfam" id="PF00271">
    <property type="entry name" value="Helicase_C"/>
    <property type="match status" value="1"/>
</dbReference>
<dbReference type="GO" id="GO:0009378">
    <property type="term" value="F:four-way junction helicase activity"/>
    <property type="evidence" value="ECO:0007669"/>
    <property type="project" value="TreeGrafter"/>
</dbReference>
<dbReference type="PROSITE" id="PS51192">
    <property type="entry name" value="HELICASE_ATP_BIND_1"/>
    <property type="match status" value="1"/>
</dbReference>
<reference evidence="13" key="1">
    <citation type="submission" date="2020-11" db="EMBL/GenBank/DDBJ databases">
        <authorList>
            <consortium name="DOE Joint Genome Institute"/>
            <person name="Ahrendt S."/>
            <person name="Riley R."/>
            <person name="Andreopoulos W."/>
            <person name="Labutti K."/>
            <person name="Pangilinan J."/>
            <person name="Ruiz-Duenas F.J."/>
            <person name="Barrasa J.M."/>
            <person name="Sanchez-Garcia M."/>
            <person name="Camarero S."/>
            <person name="Miyauchi S."/>
            <person name="Serrano A."/>
            <person name="Linde D."/>
            <person name="Babiker R."/>
            <person name="Drula E."/>
            <person name="Ayuso-Fernandez I."/>
            <person name="Pacheco R."/>
            <person name="Padilla G."/>
            <person name="Ferreira P."/>
            <person name="Barriuso J."/>
            <person name="Kellner H."/>
            <person name="Castanera R."/>
            <person name="Alfaro M."/>
            <person name="Ramirez L."/>
            <person name="Pisabarro A.G."/>
            <person name="Kuo A."/>
            <person name="Tritt A."/>
            <person name="Lipzen A."/>
            <person name="He G."/>
            <person name="Yan M."/>
            <person name="Ng V."/>
            <person name="Cullen D."/>
            <person name="Martin F."/>
            <person name="Rosso M.-N."/>
            <person name="Henrissat B."/>
            <person name="Hibbett D."/>
            <person name="Martinez A.T."/>
            <person name="Grigoriev I.V."/>
        </authorList>
    </citation>
    <scope>NUCLEOTIDE SEQUENCE</scope>
    <source>
        <strain evidence="13">MF-IS2</strain>
    </source>
</reference>
<dbReference type="SMART" id="SM00487">
    <property type="entry name" value="DEXDc"/>
    <property type="match status" value="1"/>
</dbReference>
<evidence type="ECO:0000256" key="5">
    <source>
        <dbReference type="ARBA" id="ARBA00022806"/>
    </source>
</evidence>
<organism evidence="13 14">
    <name type="scientific">Macrolepiota fuliginosa MF-IS2</name>
    <dbReference type="NCBI Taxonomy" id="1400762"/>
    <lineage>
        <taxon>Eukaryota</taxon>
        <taxon>Fungi</taxon>
        <taxon>Dikarya</taxon>
        <taxon>Basidiomycota</taxon>
        <taxon>Agaricomycotina</taxon>
        <taxon>Agaricomycetes</taxon>
        <taxon>Agaricomycetidae</taxon>
        <taxon>Agaricales</taxon>
        <taxon>Agaricineae</taxon>
        <taxon>Agaricaceae</taxon>
        <taxon>Macrolepiota</taxon>
    </lineage>
</organism>
<feature type="compositionally biased region" description="Basic residues" evidence="10">
    <location>
        <begin position="1144"/>
        <end position="1162"/>
    </location>
</feature>
<dbReference type="EC" id="3.6.4.12" evidence="9"/>
<evidence type="ECO:0000256" key="9">
    <source>
        <dbReference type="RuleBase" id="RU367027"/>
    </source>
</evidence>
<feature type="compositionally biased region" description="Basic residues" evidence="10">
    <location>
        <begin position="886"/>
        <end position="895"/>
    </location>
</feature>
<evidence type="ECO:0000313" key="14">
    <source>
        <dbReference type="Proteomes" id="UP000807342"/>
    </source>
</evidence>
<keyword evidence="3" id="KW-0547">Nucleotide-binding</keyword>
<feature type="region of interest" description="Disordered" evidence="10">
    <location>
        <begin position="763"/>
        <end position="793"/>
    </location>
</feature>
<evidence type="ECO:0000256" key="8">
    <source>
        <dbReference type="ARBA" id="ARBA00047995"/>
    </source>
</evidence>
<keyword evidence="6" id="KW-0067">ATP-binding</keyword>
<dbReference type="Pfam" id="PF04851">
    <property type="entry name" value="ResIII"/>
    <property type="match status" value="1"/>
</dbReference>
<evidence type="ECO:0000259" key="11">
    <source>
        <dbReference type="PROSITE" id="PS51192"/>
    </source>
</evidence>
<dbReference type="Proteomes" id="UP000807342">
    <property type="component" value="Unassembled WGS sequence"/>
</dbReference>
<accession>A0A9P5XI06</accession>
<comment type="similarity">
    <text evidence="2 9">Belongs to the DEAD box helicase family. DEAH subfamily. FANCM sub-subfamily.</text>
</comment>
<dbReference type="GO" id="GO:0043138">
    <property type="term" value="F:3'-5' DNA helicase activity"/>
    <property type="evidence" value="ECO:0007669"/>
    <property type="project" value="InterPro"/>
</dbReference>
<dbReference type="CDD" id="cd18801">
    <property type="entry name" value="SF2_C_FANCM_Hef"/>
    <property type="match status" value="1"/>
</dbReference>
<dbReference type="InterPro" id="IPR039686">
    <property type="entry name" value="FANCM/Mph1-like_ID"/>
</dbReference>
<dbReference type="SMART" id="SM00490">
    <property type="entry name" value="HELICc"/>
    <property type="match status" value="1"/>
</dbReference>
<proteinExistence type="inferred from homology"/>
<dbReference type="GO" id="GO:0016787">
    <property type="term" value="F:hydrolase activity"/>
    <property type="evidence" value="ECO:0007669"/>
    <property type="project" value="UniProtKB-KW"/>
</dbReference>
<sequence length="1280" mass="142968">MSSDGYFDGDDQFDDAAFAQLDAIEAAYATTNKSEGSSITRSNAPIAVSTPGPAPTSKAQPKRSIRKQESFYDLTLDLDDEELEKLDTFIADSYAGKARPVIGPTRQTTLFGDVLPNNPSTSKPSSRQGMQRTTSSSRNVFGSKPKKTKVWDQTAFAKTGQKRKGRLFDDEEEEEEKVEFEQFPTPFVPPGELCTMSPPPMKLKPDLLEAKHWLYPLNKPKRDYQYNIVKNSLFENTIISVPTGLGKTFIAGVIMLNYYRWFPEGKVVFVAPTKPLVAQQIEASHQSCGIPGNDAAEMTGEIPKSKREKLWQEKRVFYMTPQTLMNDLATQNCDIMDIILLVIDEAHKATGGYAYNQIVRHMMAKNPHFRLIALTATPGRTPMAVQDLVDGLHISNIEIRDENSIDLRPYIHEKKVEQHCIKMTAEIAHVRDLLAQLMETFLKPLQARGIMYQEQSAIKLHPYAARGRMQELTPDQRGFIGHLSMLGNLAQVMGYLLEGTIGMAFSYLKEASQKDMEEGARQNQGAQSKKLRENVLFKKTMAAFEACKETPTGPFLPHPKMDKAVDILVKYYGEKLPDSDQEEGGEDSGESKAMVFVSHREAVDEIVEALDRHRPMIRASRFIGQGIDKHGKKGQAQKEQLETIQKFQSGEFNVLVATCIGEEGLDIGEVDLILCYDSQKTPIRMLQRFGRTGRKRAGCVHLLLAEGREEFNLEKARASYKEVQKSICRGDDLEFYSDVKRLLPDHIKPTCLEKEMEIKPYVREGRTRAKKSPTKSSATTKRKRNDNMTRNIPAGASIGFVSVADLLVKGSKRKVVDPADLEADGEDDDVDKVLDAGVDGLLSGRRTQSLIPASSKSNPWDEENVGKAKGKVKRAATIATSEATTKPKRKPKQKKAKEDNRERDKDKDNPKSKQKEPTPSLTQQARDDSTQQSPPKEDIVVDLLDQDTERHRSETPCQFTQVGSRLQNKNADDSMAWLVDDDEDPDIMILSSSPALPKNTTCDESIEFVGFGSSQCNILKSLCSVPSSYILQVLTGTAHSPNLRLSPMTLSSEPDIYMAKSPSASPDSKAKRAMPPPSRIPDPTRLQPSPRTPIDPTQQVRRIGGHVVKRPLPQDDPSSDTEEMPPPSQRRLRRYQDTPPPEPKKRKTRENKAKPLTKRKHNALFDYAAEHSGDEVSAGSSDSDDDVESESDRLFIKDSPMTQVSPSYDQTLAYRRSLMTQVPANGPAFGHGPVRNKPFGRMEPRVRRNVVDSSPPPGDDEYEFGSFVVDNDAELSYDTN</sequence>
<dbReference type="FunFam" id="3.40.50.300:FF:000861">
    <property type="entry name" value="Fanconi anemia, complementation group M"/>
    <property type="match status" value="1"/>
</dbReference>
<feature type="region of interest" description="Disordered" evidence="10">
    <location>
        <begin position="847"/>
        <end position="938"/>
    </location>
</feature>
<keyword evidence="5" id="KW-0347">Helicase</keyword>
<comment type="catalytic activity">
    <reaction evidence="8 9">
        <text>ATP + H2O = ADP + phosphate + H(+)</text>
        <dbReference type="Rhea" id="RHEA:13065"/>
        <dbReference type="ChEBI" id="CHEBI:15377"/>
        <dbReference type="ChEBI" id="CHEBI:15378"/>
        <dbReference type="ChEBI" id="CHEBI:30616"/>
        <dbReference type="ChEBI" id="CHEBI:43474"/>
        <dbReference type="ChEBI" id="CHEBI:456216"/>
        <dbReference type="EC" id="3.6.4.12"/>
    </reaction>
</comment>
<feature type="compositionally biased region" description="Basic and acidic residues" evidence="10">
    <location>
        <begin position="1240"/>
        <end position="1250"/>
    </location>
</feature>